<dbReference type="PROSITE" id="PS52015">
    <property type="entry name" value="TONB_CTD"/>
    <property type="match status" value="1"/>
</dbReference>
<proteinExistence type="predicted"/>
<feature type="compositionally biased region" description="Basic and acidic residues" evidence="5">
    <location>
        <begin position="103"/>
        <end position="115"/>
    </location>
</feature>
<dbReference type="Proteomes" id="UP000475117">
    <property type="component" value="Chromosome"/>
</dbReference>
<dbReference type="Pfam" id="PF13103">
    <property type="entry name" value="TonB_2"/>
    <property type="match status" value="1"/>
</dbReference>
<name>A0A6B3L2Y7_9BACT</name>
<dbReference type="EMBL" id="CP066776">
    <property type="protein sequence ID" value="QQL44252.1"/>
    <property type="molecule type" value="Genomic_DNA"/>
</dbReference>
<sequence length="332" mass="37122">MRNKPTTAPRRRPEGDGFKRWLTIILVVHLLALAVVFVRLNSGQPATDDQPVTITKPLPDPDSQIRFFELAANATQRLPSLPNTRENGHSSEIVLPSEQQVAELKRRHEEEVERRRQAEQALERIRRERETAERELAERKAREERERIAARKREELRKKQEAERQRKLAEERKRKAEQARIAKAKRDAERRKAAAAAAKARADAEAKRVAAANAKKRAASSGSGGGRGSGNGHLPAPDMGWYNNEVLGPAFYAAWQQPAGPEFTGSKFSVTAKIVVRKDGRVISAEITRPSGNPTVDASVRRALDHVKQLAPLPRGYRSSSYTESLTFALDS</sequence>
<dbReference type="KEGG" id="soa:G3M56_010140"/>
<evidence type="ECO:0000256" key="3">
    <source>
        <dbReference type="ARBA" id="ARBA00022989"/>
    </source>
</evidence>
<feature type="compositionally biased region" description="Basic and acidic residues" evidence="5">
    <location>
        <begin position="155"/>
        <end position="192"/>
    </location>
</feature>
<dbReference type="InterPro" id="IPR037682">
    <property type="entry name" value="TonB_C"/>
</dbReference>
<dbReference type="NCBIfam" id="TIGR01352">
    <property type="entry name" value="tonB_Cterm"/>
    <property type="match status" value="1"/>
</dbReference>
<evidence type="ECO:0000256" key="5">
    <source>
        <dbReference type="SAM" id="MobiDB-lite"/>
    </source>
</evidence>
<evidence type="ECO:0000259" key="7">
    <source>
        <dbReference type="PROSITE" id="PS52015"/>
    </source>
</evidence>
<dbReference type="RefSeq" id="WP_164362330.1">
    <property type="nucleotide sequence ID" value="NZ_CP066776.1"/>
</dbReference>
<comment type="subcellular location">
    <subcellularLocation>
        <location evidence="1">Membrane</location>
        <topology evidence="1">Single-pass membrane protein</topology>
    </subcellularLocation>
</comment>
<dbReference type="SUPFAM" id="SSF74653">
    <property type="entry name" value="TolA/TonB C-terminal domain"/>
    <property type="match status" value="1"/>
</dbReference>
<dbReference type="GO" id="GO:0055085">
    <property type="term" value="P:transmembrane transport"/>
    <property type="evidence" value="ECO:0007669"/>
    <property type="project" value="InterPro"/>
</dbReference>
<evidence type="ECO:0000256" key="6">
    <source>
        <dbReference type="SAM" id="Phobius"/>
    </source>
</evidence>
<keyword evidence="9" id="KW-1185">Reference proteome</keyword>
<accession>A0A6B3L2Y7</accession>
<dbReference type="InterPro" id="IPR006260">
    <property type="entry name" value="TonB/TolA_C"/>
</dbReference>
<keyword evidence="3 6" id="KW-1133">Transmembrane helix</keyword>
<evidence type="ECO:0000313" key="8">
    <source>
        <dbReference type="EMBL" id="QQL44252.1"/>
    </source>
</evidence>
<reference evidence="8 9" key="1">
    <citation type="submission" date="2020-12" db="EMBL/GenBank/DDBJ databases">
        <title>Sulforoseuscoccus oceanibium gen. nov., sp. nov., a representative of the phylum Verrucomicrobia with special cytoplasmic membrane, and proposal of Sulforoseuscoccusaceae fam. nov.</title>
        <authorList>
            <person name="Xi F."/>
        </authorList>
    </citation>
    <scope>NUCLEOTIDE SEQUENCE [LARGE SCALE GENOMIC DNA]</scope>
    <source>
        <strain evidence="8 9">T37</strain>
    </source>
</reference>
<keyword evidence="4 6" id="KW-0472">Membrane</keyword>
<feature type="region of interest" description="Disordered" evidence="5">
    <location>
        <begin position="155"/>
        <end position="232"/>
    </location>
</feature>
<protein>
    <submittedName>
        <fullName evidence="8">TonB family protein</fullName>
    </submittedName>
</protein>
<dbReference type="AlphaFoldDB" id="A0A6B3L2Y7"/>
<feature type="compositionally biased region" description="Polar residues" evidence="5">
    <location>
        <begin position="76"/>
        <end position="85"/>
    </location>
</feature>
<feature type="transmembrane region" description="Helical" evidence="6">
    <location>
        <begin position="21"/>
        <end position="40"/>
    </location>
</feature>
<evidence type="ECO:0000313" key="9">
    <source>
        <dbReference type="Proteomes" id="UP000475117"/>
    </source>
</evidence>
<evidence type="ECO:0000256" key="4">
    <source>
        <dbReference type="ARBA" id="ARBA00023136"/>
    </source>
</evidence>
<evidence type="ECO:0000256" key="2">
    <source>
        <dbReference type="ARBA" id="ARBA00022692"/>
    </source>
</evidence>
<evidence type="ECO:0000256" key="1">
    <source>
        <dbReference type="ARBA" id="ARBA00004167"/>
    </source>
</evidence>
<feature type="compositionally biased region" description="Gly residues" evidence="5">
    <location>
        <begin position="222"/>
        <end position="231"/>
    </location>
</feature>
<organism evidence="8 9">
    <name type="scientific">Sulfuriroseicoccus oceanibius</name>
    <dbReference type="NCBI Taxonomy" id="2707525"/>
    <lineage>
        <taxon>Bacteria</taxon>
        <taxon>Pseudomonadati</taxon>
        <taxon>Verrucomicrobiota</taxon>
        <taxon>Verrucomicrobiia</taxon>
        <taxon>Verrucomicrobiales</taxon>
        <taxon>Verrucomicrobiaceae</taxon>
        <taxon>Sulfuriroseicoccus</taxon>
    </lineage>
</organism>
<feature type="domain" description="TonB C-terminal" evidence="7">
    <location>
        <begin position="242"/>
        <end position="332"/>
    </location>
</feature>
<feature type="region of interest" description="Disordered" evidence="5">
    <location>
        <begin position="76"/>
        <end position="115"/>
    </location>
</feature>
<dbReference type="GO" id="GO:0016020">
    <property type="term" value="C:membrane"/>
    <property type="evidence" value="ECO:0007669"/>
    <property type="project" value="UniProtKB-SubCell"/>
</dbReference>
<gene>
    <name evidence="8" type="ORF">G3M56_010140</name>
</gene>
<keyword evidence="2 6" id="KW-0812">Transmembrane</keyword>